<proteinExistence type="predicted"/>
<reference evidence="1 2" key="2">
    <citation type="journal article" date="2022" name="Mol. Ecol. Resour.">
        <title>The genomes of chicory, endive, great burdock and yacon provide insights into Asteraceae paleo-polyploidization history and plant inulin production.</title>
        <authorList>
            <person name="Fan W."/>
            <person name="Wang S."/>
            <person name="Wang H."/>
            <person name="Wang A."/>
            <person name="Jiang F."/>
            <person name="Liu H."/>
            <person name="Zhao H."/>
            <person name="Xu D."/>
            <person name="Zhang Y."/>
        </authorList>
    </citation>
    <scope>NUCLEOTIDE SEQUENCE [LARGE SCALE GENOMIC DNA]</scope>
    <source>
        <strain evidence="2">cv. Yunnan</strain>
        <tissue evidence="1">Leaves</tissue>
    </source>
</reference>
<evidence type="ECO:0000313" key="1">
    <source>
        <dbReference type="EMBL" id="KAI3745229.1"/>
    </source>
</evidence>
<dbReference type="EMBL" id="CM042036">
    <property type="protein sequence ID" value="KAI3745229.1"/>
    <property type="molecule type" value="Genomic_DNA"/>
</dbReference>
<evidence type="ECO:0000313" key="2">
    <source>
        <dbReference type="Proteomes" id="UP001056120"/>
    </source>
</evidence>
<organism evidence="1 2">
    <name type="scientific">Smallanthus sonchifolius</name>
    <dbReference type="NCBI Taxonomy" id="185202"/>
    <lineage>
        <taxon>Eukaryota</taxon>
        <taxon>Viridiplantae</taxon>
        <taxon>Streptophyta</taxon>
        <taxon>Embryophyta</taxon>
        <taxon>Tracheophyta</taxon>
        <taxon>Spermatophyta</taxon>
        <taxon>Magnoliopsida</taxon>
        <taxon>eudicotyledons</taxon>
        <taxon>Gunneridae</taxon>
        <taxon>Pentapetalae</taxon>
        <taxon>asterids</taxon>
        <taxon>campanulids</taxon>
        <taxon>Asterales</taxon>
        <taxon>Asteraceae</taxon>
        <taxon>Asteroideae</taxon>
        <taxon>Heliantheae alliance</taxon>
        <taxon>Millerieae</taxon>
        <taxon>Smallanthus</taxon>
    </lineage>
</organism>
<protein>
    <submittedName>
        <fullName evidence="1">Uncharacterized protein</fullName>
    </submittedName>
</protein>
<sequence>MGSPLGSFLRTFQFPSLISRLQFTRATIPILGFHKGFTAHSCNYLVPRVCSPEEVKLIEGNGVKLLLDL</sequence>
<reference evidence="2" key="1">
    <citation type="journal article" date="2022" name="Mol. Ecol. Resour.">
        <title>The genomes of chicory, endive, great burdock and yacon provide insights into Asteraceae palaeo-polyploidization history and plant inulin production.</title>
        <authorList>
            <person name="Fan W."/>
            <person name="Wang S."/>
            <person name="Wang H."/>
            <person name="Wang A."/>
            <person name="Jiang F."/>
            <person name="Liu H."/>
            <person name="Zhao H."/>
            <person name="Xu D."/>
            <person name="Zhang Y."/>
        </authorList>
    </citation>
    <scope>NUCLEOTIDE SEQUENCE [LARGE SCALE GENOMIC DNA]</scope>
    <source>
        <strain evidence="2">cv. Yunnan</strain>
    </source>
</reference>
<keyword evidence="2" id="KW-1185">Reference proteome</keyword>
<gene>
    <name evidence="1" type="ORF">L1987_58337</name>
</gene>
<name>A0ACB9DF21_9ASTR</name>
<comment type="caution">
    <text evidence="1">The sequence shown here is derived from an EMBL/GenBank/DDBJ whole genome shotgun (WGS) entry which is preliminary data.</text>
</comment>
<accession>A0ACB9DF21</accession>
<dbReference type="Proteomes" id="UP001056120">
    <property type="component" value="Linkage Group LG19"/>
</dbReference>